<keyword evidence="2" id="KW-1185">Reference proteome</keyword>
<reference evidence="1 2" key="1">
    <citation type="journal article" date="2022" name="Nat. Ecol. Evol.">
        <title>A masculinizing supergene underlies an exaggerated male reproductive morph in a spider.</title>
        <authorList>
            <person name="Hendrickx F."/>
            <person name="De Corte Z."/>
            <person name="Sonet G."/>
            <person name="Van Belleghem S.M."/>
            <person name="Kostlbacher S."/>
            <person name="Vangestel C."/>
        </authorList>
    </citation>
    <scope>NUCLEOTIDE SEQUENCE [LARGE SCALE GENOMIC DNA]</scope>
    <source>
        <strain evidence="1">W744_W776</strain>
    </source>
</reference>
<protein>
    <submittedName>
        <fullName evidence="1">Uncharacterized protein</fullName>
    </submittedName>
</protein>
<comment type="caution">
    <text evidence="1">The sequence shown here is derived from an EMBL/GenBank/DDBJ whole genome shotgun (WGS) entry which is preliminary data.</text>
</comment>
<name>A0AAV6VUC9_9ARAC</name>
<dbReference type="AlphaFoldDB" id="A0AAV6VUC9"/>
<dbReference type="Proteomes" id="UP000827092">
    <property type="component" value="Unassembled WGS sequence"/>
</dbReference>
<sequence>MRCDHATEFHGTGSVPALLHPSLSLPYPQEESSRDEAQFLARTHMQNSPPYMQSRLNDRDEGMFAVVPANRFCYVPAIVDFQIRVGYNTAFHSIHTWSRVLRSFFQNL</sequence>
<proteinExistence type="predicted"/>
<evidence type="ECO:0000313" key="2">
    <source>
        <dbReference type="Proteomes" id="UP000827092"/>
    </source>
</evidence>
<dbReference type="EMBL" id="JAFNEN010000027">
    <property type="protein sequence ID" value="KAG8199428.1"/>
    <property type="molecule type" value="Genomic_DNA"/>
</dbReference>
<evidence type="ECO:0000313" key="1">
    <source>
        <dbReference type="EMBL" id="KAG8199428.1"/>
    </source>
</evidence>
<gene>
    <name evidence="1" type="ORF">JTE90_000296</name>
</gene>
<organism evidence="1 2">
    <name type="scientific">Oedothorax gibbosus</name>
    <dbReference type="NCBI Taxonomy" id="931172"/>
    <lineage>
        <taxon>Eukaryota</taxon>
        <taxon>Metazoa</taxon>
        <taxon>Ecdysozoa</taxon>
        <taxon>Arthropoda</taxon>
        <taxon>Chelicerata</taxon>
        <taxon>Arachnida</taxon>
        <taxon>Araneae</taxon>
        <taxon>Araneomorphae</taxon>
        <taxon>Entelegynae</taxon>
        <taxon>Araneoidea</taxon>
        <taxon>Linyphiidae</taxon>
        <taxon>Erigoninae</taxon>
        <taxon>Oedothorax</taxon>
    </lineage>
</organism>
<accession>A0AAV6VUC9</accession>